<protein>
    <submittedName>
        <fullName evidence="4">Galactitol-1-phosphate 5-dehydrogenase</fullName>
    </submittedName>
</protein>
<evidence type="ECO:0000259" key="2">
    <source>
        <dbReference type="Pfam" id="PF00107"/>
    </source>
</evidence>
<dbReference type="EMBL" id="PEIB01000015">
    <property type="protein sequence ID" value="RXJ72865.1"/>
    <property type="molecule type" value="Genomic_DNA"/>
</dbReference>
<dbReference type="SUPFAM" id="SSF50129">
    <property type="entry name" value="GroES-like"/>
    <property type="match status" value="1"/>
</dbReference>
<dbReference type="SUPFAM" id="SSF51735">
    <property type="entry name" value="NAD(P)-binding Rossmann-fold domains"/>
    <property type="match status" value="1"/>
</dbReference>
<dbReference type="Gene3D" id="3.40.50.720">
    <property type="entry name" value="NAD(P)-binding Rossmann-like Domain"/>
    <property type="match status" value="1"/>
</dbReference>
<accession>A0A4Q0YQK7</accession>
<keyword evidence="1" id="KW-0560">Oxidoreductase</keyword>
<sequence>MTMKALVYAAKEHMELRNEPEPVAEQGEVIVRILKAGICGSDMHAYHGHDPRRVPPLILGHEACGIAESGKYKGQKVVLNPLITCGECNDCLTGRQNLCQCRTAIGLKKPGAFADFTAIPERNLIPVPNDMPAEHAALAEPTATAVHAVALGERHTHRPLSEYKILVIGAGSIGLLTALLLQYKGCMDVTVSDTNSLRLTTCQQVGIDKVHNPLNDAPHPENHFDWVIDAVGSAITRDVAMHAIRPGGVFIHVGLQDASGTFDVRKMTLQEVAVIGAFSYTQTDMKVAVDYLYSGALGTLNWIEERQLSEGAAAFSDLDQGKTAAAKIILQIADMPG</sequence>
<gene>
    <name evidence="4" type="ORF">CS022_13525</name>
</gene>
<dbReference type="PANTHER" id="PTHR43401">
    <property type="entry name" value="L-THREONINE 3-DEHYDROGENASE"/>
    <property type="match status" value="1"/>
</dbReference>
<dbReference type="InterPro" id="IPR050129">
    <property type="entry name" value="Zn_alcohol_dh"/>
</dbReference>
<dbReference type="InterPro" id="IPR013149">
    <property type="entry name" value="ADH-like_C"/>
</dbReference>
<dbReference type="Gene3D" id="3.90.180.10">
    <property type="entry name" value="Medium-chain alcohol dehydrogenases, catalytic domain"/>
    <property type="match status" value="1"/>
</dbReference>
<dbReference type="Pfam" id="PF08240">
    <property type="entry name" value="ADH_N"/>
    <property type="match status" value="1"/>
</dbReference>
<dbReference type="PANTHER" id="PTHR43401:SF2">
    <property type="entry name" value="L-THREONINE 3-DEHYDROGENASE"/>
    <property type="match status" value="1"/>
</dbReference>
<dbReference type="Proteomes" id="UP000290287">
    <property type="component" value="Unassembled WGS sequence"/>
</dbReference>
<evidence type="ECO:0000313" key="5">
    <source>
        <dbReference type="Proteomes" id="UP000290287"/>
    </source>
</evidence>
<organism evidence="4 5">
    <name type="scientific">Veronia nyctiphanis</name>
    <dbReference type="NCBI Taxonomy" id="1278244"/>
    <lineage>
        <taxon>Bacteria</taxon>
        <taxon>Pseudomonadati</taxon>
        <taxon>Pseudomonadota</taxon>
        <taxon>Gammaproteobacteria</taxon>
        <taxon>Vibrionales</taxon>
        <taxon>Vibrionaceae</taxon>
        <taxon>Veronia</taxon>
    </lineage>
</organism>
<reference evidence="4 5" key="1">
    <citation type="submission" date="2017-10" db="EMBL/GenBank/DDBJ databases">
        <title>Nyctiphanis sp. nov., isolated from the stomach of the euphausiid Nyctiphanes simplex (Hansen, 1911) in the Gulf of California.</title>
        <authorList>
            <person name="Gomez-Gil B."/>
            <person name="Aguilar-Mendez M."/>
            <person name="Lopez-Cortes A."/>
            <person name="Gomez-Gutierrez J."/>
            <person name="Roque A."/>
            <person name="Lang E."/>
            <person name="Gonzalez-Castillo A."/>
        </authorList>
    </citation>
    <scope>NUCLEOTIDE SEQUENCE [LARGE SCALE GENOMIC DNA]</scope>
    <source>
        <strain evidence="4 5">CAIM 600</strain>
    </source>
</reference>
<dbReference type="InterPro" id="IPR036291">
    <property type="entry name" value="NAD(P)-bd_dom_sf"/>
</dbReference>
<feature type="domain" description="Alcohol dehydrogenase-like N-terminal" evidence="3">
    <location>
        <begin position="26"/>
        <end position="128"/>
    </location>
</feature>
<proteinExistence type="predicted"/>
<dbReference type="InterPro" id="IPR013154">
    <property type="entry name" value="ADH-like_N"/>
</dbReference>
<name>A0A4Q0YQK7_9GAMM</name>
<dbReference type="Pfam" id="PF00107">
    <property type="entry name" value="ADH_zinc_N"/>
    <property type="match status" value="1"/>
</dbReference>
<dbReference type="AlphaFoldDB" id="A0A4Q0YQK7"/>
<feature type="domain" description="Alcohol dehydrogenase-like C-terminal" evidence="2">
    <location>
        <begin position="173"/>
        <end position="290"/>
    </location>
</feature>
<evidence type="ECO:0000259" key="3">
    <source>
        <dbReference type="Pfam" id="PF08240"/>
    </source>
</evidence>
<keyword evidence="5" id="KW-1185">Reference proteome</keyword>
<comment type="caution">
    <text evidence="4">The sequence shown here is derived from an EMBL/GenBank/DDBJ whole genome shotgun (WGS) entry which is preliminary data.</text>
</comment>
<dbReference type="InterPro" id="IPR011032">
    <property type="entry name" value="GroES-like_sf"/>
</dbReference>
<dbReference type="OrthoDB" id="9773078at2"/>
<evidence type="ECO:0000313" key="4">
    <source>
        <dbReference type="EMBL" id="RXJ72865.1"/>
    </source>
</evidence>
<dbReference type="GO" id="GO:0016491">
    <property type="term" value="F:oxidoreductase activity"/>
    <property type="evidence" value="ECO:0007669"/>
    <property type="project" value="UniProtKB-KW"/>
</dbReference>
<evidence type="ECO:0000256" key="1">
    <source>
        <dbReference type="ARBA" id="ARBA00023002"/>
    </source>
</evidence>